<proteinExistence type="predicted"/>
<gene>
    <name evidence="2" type="ORF">AXK11_05030</name>
</gene>
<dbReference type="Pfam" id="PF10670">
    <property type="entry name" value="DUF4198"/>
    <property type="match status" value="1"/>
</dbReference>
<evidence type="ECO:0008006" key="4">
    <source>
        <dbReference type="Google" id="ProtNLM"/>
    </source>
</evidence>
<evidence type="ECO:0000313" key="3">
    <source>
        <dbReference type="Proteomes" id="UP000070058"/>
    </source>
</evidence>
<keyword evidence="3" id="KW-1185">Reference proteome</keyword>
<name>A0A139SMV1_9BACT</name>
<protein>
    <recommendedName>
        <fullName evidence="4">DUF4198 domain-containing protein</fullName>
    </recommendedName>
</protein>
<dbReference type="OrthoDB" id="3034796at2"/>
<dbReference type="AlphaFoldDB" id="A0A139SMV1"/>
<accession>A0A139SMV1</accession>
<dbReference type="STRING" id="1548207.AXK11_05030"/>
<sequence>MKPFLKKHLFSAALLVAVLGMVRPAAAHHLWLYASRYDVPRLATARQWGQWKPDSIVLFGYGDYYPLHDLLEPERVASFTRYSANGDQQPVALGEGSFLASPLTVFVPGAHIVAAELHPRFVSRVGEEHQHHYLFVPKDEVMEGLPVIRSYVYHNYAKALFQVGPSEERPQDAALLARPLGHTLEIVLLSNPRTVAGAPNAGSGTVRAGVDFAVLFEGQPLADVTVRANHLGLPASAEGATALVELDEAGRGRLTAPRAGVWQLHLTHRIPAPPELSLKAAALTYSASFTFEVPAPSRY</sequence>
<evidence type="ECO:0000256" key="1">
    <source>
        <dbReference type="SAM" id="SignalP"/>
    </source>
</evidence>
<dbReference type="Proteomes" id="UP000070058">
    <property type="component" value="Unassembled WGS sequence"/>
</dbReference>
<dbReference type="RefSeq" id="WP_068629881.1">
    <property type="nucleotide sequence ID" value="NZ_LSZQ01000041.1"/>
</dbReference>
<reference evidence="3" key="1">
    <citation type="submission" date="2016-02" db="EMBL/GenBank/DDBJ databases">
        <authorList>
            <person name="Sanders J.G."/>
            <person name="Lin J.Y."/>
            <person name="Wertz J.T."/>
            <person name="Russell J.A."/>
            <person name="Moreau C.S."/>
            <person name="Powell S."/>
        </authorList>
    </citation>
    <scope>NUCLEOTIDE SEQUENCE [LARGE SCALE GENOMIC DNA]</scope>
    <source>
        <strain evidence="3">CAG34</strain>
    </source>
</reference>
<keyword evidence="1" id="KW-0732">Signal</keyword>
<feature type="signal peptide" evidence="1">
    <location>
        <begin position="1"/>
        <end position="27"/>
    </location>
</feature>
<feature type="chain" id="PRO_5007489563" description="DUF4198 domain-containing protein" evidence="1">
    <location>
        <begin position="28"/>
        <end position="299"/>
    </location>
</feature>
<evidence type="ECO:0000313" key="2">
    <source>
        <dbReference type="EMBL" id="KXU35898.1"/>
    </source>
</evidence>
<organism evidence="2 3">
    <name type="scientific">Cephaloticoccus primus</name>
    <dbReference type="NCBI Taxonomy" id="1548207"/>
    <lineage>
        <taxon>Bacteria</taxon>
        <taxon>Pseudomonadati</taxon>
        <taxon>Verrucomicrobiota</taxon>
        <taxon>Opitutia</taxon>
        <taxon>Opitutales</taxon>
        <taxon>Opitutaceae</taxon>
        <taxon>Cephaloticoccus</taxon>
    </lineage>
</organism>
<comment type="caution">
    <text evidence="2">The sequence shown here is derived from an EMBL/GenBank/DDBJ whole genome shotgun (WGS) entry which is preliminary data.</text>
</comment>
<dbReference type="EMBL" id="LSZQ01000041">
    <property type="protein sequence ID" value="KXU35898.1"/>
    <property type="molecule type" value="Genomic_DNA"/>
</dbReference>
<dbReference type="InterPro" id="IPR019613">
    <property type="entry name" value="DUF4198"/>
</dbReference>